<dbReference type="InterPro" id="IPR037645">
    <property type="entry name" value="KCT2"/>
</dbReference>
<dbReference type="EMBL" id="VHII01000006">
    <property type="protein sequence ID" value="KAF1389739.1"/>
    <property type="molecule type" value="Genomic_DNA"/>
</dbReference>
<evidence type="ECO:0000256" key="2">
    <source>
        <dbReference type="SAM" id="Phobius"/>
    </source>
</evidence>
<keyword evidence="2" id="KW-1133">Transmembrane helix</keyword>
<organism evidence="4 5">
    <name type="scientific">Perca fluviatilis</name>
    <name type="common">European perch</name>
    <dbReference type="NCBI Taxonomy" id="8168"/>
    <lineage>
        <taxon>Eukaryota</taxon>
        <taxon>Metazoa</taxon>
        <taxon>Chordata</taxon>
        <taxon>Craniata</taxon>
        <taxon>Vertebrata</taxon>
        <taxon>Euteleostomi</taxon>
        <taxon>Actinopterygii</taxon>
        <taxon>Neopterygii</taxon>
        <taxon>Teleostei</taxon>
        <taxon>Neoteleostei</taxon>
        <taxon>Acanthomorphata</taxon>
        <taxon>Eupercaria</taxon>
        <taxon>Perciformes</taxon>
        <taxon>Percoidei</taxon>
        <taxon>Percidae</taxon>
        <taxon>Percinae</taxon>
        <taxon>Perca</taxon>
    </lineage>
</organism>
<name>A0A6A5FDH3_PERFL</name>
<evidence type="ECO:0000313" key="5">
    <source>
        <dbReference type="Proteomes" id="UP000465112"/>
    </source>
</evidence>
<sequence length="415" mass="44543">MRTVFLTLTICLCFCLVRGAPANSPKNPDSPLKESKPDQLDNKEMEETDGSSTGKRVGVNVPDLTKSPAPEVKSEAKKITGIPDPEVTKQGLAKTPSLESPGEDGGNKAKNVNNLVPFSPADPKSPSDKETKVGTTKEPASTLTAGAGDATAQSAATADNNARTPAESGGKDEEPEGDNAKKDEMEGDGEDKTEGDKGHEDKTEGDKGNEDKTEGDKGNEDKTEGDKGVEDKTEGDKGVEDKTEGDKGNEYKTEGDKSNEYKTEGDKGDEDKTEGDKGNEDKTEGDKGVEDKTEGDKGVEDKTEGDKGNEDKTEGDKGVEDKTEGDNSKEYNLKEEDSRNGEAGGRSPYDPSDLKDEAESSHFFAYLVCTAVLVAVVYIAYHNKRKILAFLLEGKKSKSTRRPKSTGYQKLEQHM</sequence>
<evidence type="ECO:0000313" key="4">
    <source>
        <dbReference type="EMBL" id="KAF1389739.1"/>
    </source>
</evidence>
<reference evidence="4 5" key="1">
    <citation type="submission" date="2019-06" db="EMBL/GenBank/DDBJ databases">
        <title>A chromosome-scale genome assembly of the European perch, Perca fluviatilis.</title>
        <authorList>
            <person name="Roques C."/>
            <person name="Zahm M."/>
            <person name="Cabau C."/>
            <person name="Klopp C."/>
            <person name="Bouchez O."/>
            <person name="Donnadieu C."/>
            <person name="Kuhl H."/>
            <person name="Gislard M."/>
            <person name="Guendouz S."/>
            <person name="Journot L."/>
            <person name="Haffray P."/>
            <person name="Bestin A."/>
            <person name="Morvezen R."/>
            <person name="Feron R."/>
            <person name="Wen M."/>
            <person name="Jouanno E."/>
            <person name="Herpin A."/>
            <person name="Schartl M."/>
            <person name="Postlethwait J."/>
            <person name="Schaerlinger B."/>
            <person name="Chardard D."/>
            <person name="Lecocq T."/>
            <person name="Poncet C."/>
            <person name="Jaffrelo L."/>
            <person name="Lampietro C."/>
            <person name="Guiguen Y."/>
        </authorList>
    </citation>
    <scope>NUCLEOTIDE SEQUENCE [LARGE SCALE GENOMIC DNA]</scope>
    <source>
        <tissue evidence="4">Blood</tissue>
    </source>
</reference>
<feature type="compositionally biased region" description="Low complexity" evidence="1">
    <location>
        <begin position="145"/>
        <end position="162"/>
    </location>
</feature>
<keyword evidence="2" id="KW-0812">Transmembrane</keyword>
<dbReference type="PANTHER" id="PTHR16502:SF0">
    <property type="entry name" value="KERATINOCYTE-ASSOCIATED TRANSMEMBRANE PROTEIN 2"/>
    <property type="match status" value="1"/>
</dbReference>
<keyword evidence="2" id="KW-0472">Membrane</keyword>
<feature type="region of interest" description="Disordered" evidence="1">
    <location>
        <begin position="21"/>
        <end position="355"/>
    </location>
</feature>
<feature type="chain" id="PRO_5025471094" description="Trans-golgi network protein 2" evidence="3">
    <location>
        <begin position="20"/>
        <end position="415"/>
    </location>
</feature>
<keyword evidence="3" id="KW-0732">Signal</keyword>
<dbReference type="AlphaFoldDB" id="A0A6A5FDH3"/>
<feature type="signal peptide" evidence="3">
    <location>
        <begin position="1"/>
        <end position="19"/>
    </location>
</feature>
<evidence type="ECO:0000256" key="3">
    <source>
        <dbReference type="SAM" id="SignalP"/>
    </source>
</evidence>
<evidence type="ECO:0008006" key="6">
    <source>
        <dbReference type="Google" id="ProtNLM"/>
    </source>
</evidence>
<dbReference type="Proteomes" id="UP000465112">
    <property type="component" value="Chromosome 6"/>
</dbReference>
<accession>A0A6A5FDH3</accession>
<keyword evidence="5" id="KW-1185">Reference proteome</keyword>
<proteinExistence type="predicted"/>
<comment type="caution">
    <text evidence="4">The sequence shown here is derived from an EMBL/GenBank/DDBJ whole genome shotgun (WGS) entry which is preliminary data.</text>
</comment>
<feature type="compositionally biased region" description="Basic and acidic residues" evidence="1">
    <location>
        <begin position="178"/>
        <end position="340"/>
    </location>
</feature>
<protein>
    <recommendedName>
        <fullName evidence="6">Trans-golgi network protein 2</fullName>
    </recommendedName>
</protein>
<dbReference type="PANTHER" id="PTHR16502">
    <property type="entry name" value="KERATINOCYTE-ASSOCIATED TRANSMEMBRANE PROTEIN 2"/>
    <property type="match status" value="1"/>
</dbReference>
<feature type="compositionally biased region" description="Basic and acidic residues" evidence="1">
    <location>
        <begin position="31"/>
        <end position="45"/>
    </location>
</feature>
<feature type="transmembrane region" description="Helical" evidence="2">
    <location>
        <begin position="363"/>
        <end position="381"/>
    </location>
</feature>
<dbReference type="Pfam" id="PF17818">
    <property type="entry name" value="KCT2"/>
    <property type="match status" value="1"/>
</dbReference>
<evidence type="ECO:0000256" key="1">
    <source>
        <dbReference type="SAM" id="MobiDB-lite"/>
    </source>
</evidence>
<gene>
    <name evidence="4" type="ORF">PFLUV_G00076640</name>
</gene>